<proteinExistence type="inferred from homology"/>
<keyword evidence="7 15" id="KW-0812">Transmembrane</keyword>
<dbReference type="GO" id="GO:0046872">
    <property type="term" value="F:metal ion binding"/>
    <property type="evidence" value="ECO:0007669"/>
    <property type="project" value="UniProtKB-UniRule"/>
</dbReference>
<evidence type="ECO:0000256" key="9">
    <source>
        <dbReference type="ARBA" id="ARBA00022989"/>
    </source>
</evidence>
<feature type="transmembrane region" description="Helical" evidence="15">
    <location>
        <begin position="88"/>
        <end position="112"/>
    </location>
</feature>
<comment type="similarity">
    <text evidence="3 14">Belongs to the HemJ family.</text>
</comment>
<dbReference type="EC" id="1.3.99.-" evidence="14"/>
<dbReference type="GO" id="GO:0070818">
    <property type="term" value="F:protoporphyrinogen oxidase activity"/>
    <property type="evidence" value="ECO:0007669"/>
    <property type="project" value="UniProtKB-UniRule"/>
</dbReference>
<evidence type="ECO:0000256" key="14">
    <source>
        <dbReference type="PIRNR" id="PIRNR004638"/>
    </source>
</evidence>
<dbReference type="RefSeq" id="WP_149333496.1">
    <property type="nucleotide sequence ID" value="NZ_QOVF01000005.1"/>
</dbReference>
<dbReference type="EMBL" id="QOVF01000005">
    <property type="protein sequence ID" value="KAA0693218.1"/>
    <property type="molecule type" value="Genomic_DNA"/>
</dbReference>
<feature type="transmembrane region" description="Helical" evidence="15">
    <location>
        <begin position="6"/>
        <end position="27"/>
    </location>
</feature>
<evidence type="ECO:0000256" key="6">
    <source>
        <dbReference type="ARBA" id="ARBA00022617"/>
    </source>
</evidence>
<evidence type="ECO:0000256" key="10">
    <source>
        <dbReference type="ARBA" id="ARBA00023002"/>
    </source>
</evidence>
<evidence type="ECO:0000256" key="8">
    <source>
        <dbReference type="ARBA" id="ARBA00022723"/>
    </source>
</evidence>
<feature type="transmembrane region" description="Helical" evidence="15">
    <location>
        <begin position="124"/>
        <end position="145"/>
    </location>
</feature>
<evidence type="ECO:0000256" key="15">
    <source>
        <dbReference type="SAM" id="Phobius"/>
    </source>
</evidence>
<evidence type="ECO:0000256" key="5">
    <source>
        <dbReference type="ARBA" id="ARBA00022475"/>
    </source>
</evidence>
<keyword evidence="11 14" id="KW-0408">Iron</keyword>
<comment type="pathway">
    <text evidence="2 14">Porphyrin-containing compound metabolism; protoporphyrin-IX biosynthesis; protoporphyrin-IX from protoporphyrinogen-IX: step 1/1.</text>
</comment>
<dbReference type="PANTHER" id="PTHR40255">
    <property type="entry name" value="UPF0093 MEMBRANE PROTEIN SLR1790"/>
    <property type="match status" value="1"/>
</dbReference>
<evidence type="ECO:0000256" key="3">
    <source>
        <dbReference type="ARBA" id="ARBA00006501"/>
    </source>
</evidence>
<dbReference type="Proteomes" id="UP000463138">
    <property type="component" value="Unassembled WGS sequence"/>
</dbReference>
<feature type="transmembrane region" description="Helical" evidence="15">
    <location>
        <begin position="64"/>
        <end position="82"/>
    </location>
</feature>
<accession>A0A7V7GRV9</accession>
<protein>
    <recommendedName>
        <fullName evidence="4 14">Protoporphyrinogen IX oxidase</fullName>
        <ecNumber evidence="14">1.3.99.-</ecNumber>
    </recommendedName>
</protein>
<keyword evidence="9 15" id="KW-1133">Transmembrane helix</keyword>
<evidence type="ECO:0000256" key="1">
    <source>
        <dbReference type="ARBA" id="ARBA00004651"/>
    </source>
</evidence>
<keyword evidence="12 14" id="KW-0472">Membrane</keyword>
<dbReference type="GO" id="GO:0006782">
    <property type="term" value="P:protoporphyrinogen IX biosynthetic process"/>
    <property type="evidence" value="ECO:0007669"/>
    <property type="project" value="UniProtKB-UniRule"/>
</dbReference>
<dbReference type="OrthoDB" id="5770094at2"/>
<evidence type="ECO:0000313" key="17">
    <source>
        <dbReference type="Proteomes" id="UP000463138"/>
    </source>
</evidence>
<name>A0A7V7GRV9_9GAMM</name>
<keyword evidence="5 14" id="KW-1003">Cell membrane</keyword>
<keyword evidence="10" id="KW-0560">Oxidoreductase</keyword>
<dbReference type="UniPathway" id="UPA00251">
    <property type="reaction ID" value="UER00324"/>
</dbReference>
<dbReference type="AlphaFoldDB" id="A0A7V7GRV9"/>
<dbReference type="PANTHER" id="PTHR40255:SF1">
    <property type="entry name" value="PROTOPORPHYRINOGEN IX OXIDASE"/>
    <property type="match status" value="1"/>
</dbReference>
<comment type="caution">
    <text evidence="16">The sequence shown here is derived from an EMBL/GenBank/DDBJ whole genome shotgun (WGS) entry which is preliminary data.</text>
</comment>
<keyword evidence="17" id="KW-1185">Reference proteome</keyword>
<evidence type="ECO:0000256" key="4">
    <source>
        <dbReference type="ARBA" id="ARBA00017504"/>
    </source>
</evidence>
<dbReference type="Pfam" id="PF03653">
    <property type="entry name" value="UPF0093"/>
    <property type="match status" value="1"/>
</dbReference>
<dbReference type="PIRSF" id="PIRSF004638">
    <property type="entry name" value="UCP004638"/>
    <property type="match status" value="1"/>
</dbReference>
<evidence type="ECO:0000256" key="11">
    <source>
        <dbReference type="ARBA" id="ARBA00023004"/>
    </source>
</evidence>
<reference evidence="16 17" key="1">
    <citation type="submission" date="2018-07" db="EMBL/GenBank/DDBJ databases">
        <title>Pseudomonas laoshanensis sp. nov., isolated from soil.</title>
        <authorList>
            <person name="Sun J."/>
            <person name="Yu L."/>
            <person name="Wang M."/>
            <person name="Zhang C."/>
        </authorList>
    </citation>
    <scope>NUCLEOTIDE SEQUENCE [LARGE SCALE GENOMIC DNA]</scope>
    <source>
        <strain evidence="16 17">Y22</strain>
    </source>
</reference>
<sequence>MLWLLVLHIAALLFWGACLLYLPALIAGASRDNSEINNPAIEGSAIKEPPDPFDSIARFVFTRVATPAALLAILAGSLVFLVNHTVTVWLIAKLTLVVGLVFVHTLLGMLVLRLEANNGKPLRVWCLVLGLTACALMAGIIWLVLAKPVLEVWP</sequence>
<organism evidence="16 17">
    <name type="scientific">Halopseudomonas laoshanensis</name>
    <dbReference type="NCBI Taxonomy" id="2268758"/>
    <lineage>
        <taxon>Bacteria</taxon>
        <taxon>Pseudomonadati</taxon>
        <taxon>Pseudomonadota</taxon>
        <taxon>Gammaproteobacteria</taxon>
        <taxon>Pseudomonadales</taxon>
        <taxon>Pseudomonadaceae</taxon>
        <taxon>Halopseudomonas</taxon>
    </lineage>
</organism>
<comment type="subcellular location">
    <subcellularLocation>
        <location evidence="1">Cell membrane</location>
        <topology evidence="1">Multi-pass membrane protein</topology>
    </subcellularLocation>
</comment>
<comment type="cofactor">
    <cofactor evidence="14">
        <name>heme b</name>
        <dbReference type="ChEBI" id="CHEBI:60344"/>
    </cofactor>
    <text evidence="14">Binds 1 heme b (iron(II)-protoporphyrin IX) group per subunit.</text>
</comment>
<dbReference type="InterPro" id="IPR005265">
    <property type="entry name" value="HemJ-like"/>
</dbReference>
<evidence type="ECO:0000256" key="12">
    <source>
        <dbReference type="ARBA" id="ARBA00023136"/>
    </source>
</evidence>
<evidence type="ECO:0000256" key="7">
    <source>
        <dbReference type="ARBA" id="ARBA00022692"/>
    </source>
</evidence>
<keyword evidence="6 14" id="KW-0349">Heme</keyword>
<keyword evidence="8 14" id="KW-0479">Metal-binding</keyword>
<gene>
    <name evidence="16" type="ORF">DT594_15190</name>
</gene>
<comment type="function">
    <text evidence="14">Catalyzes the oxidation of protoporphyrinogen IX to protoporphyrin IX.</text>
</comment>
<comment type="catalytic activity">
    <reaction evidence="13 14">
        <text>protoporphyrinogen IX + 3 A = protoporphyrin IX + 3 AH2</text>
        <dbReference type="Rhea" id="RHEA:62000"/>
        <dbReference type="ChEBI" id="CHEBI:13193"/>
        <dbReference type="ChEBI" id="CHEBI:17499"/>
        <dbReference type="ChEBI" id="CHEBI:57306"/>
        <dbReference type="ChEBI" id="CHEBI:57307"/>
    </reaction>
</comment>
<dbReference type="GO" id="GO:0005886">
    <property type="term" value="C:plasma membrane"/>
    <property type="evidence" value="ECO:0007669"/>
    <property type="project" value="UniProtKB-SubCell"/>
</dbReference>
<evidence type="ECO:0000256" key="13">
    <source>
        <dbReference type="ARBA" id="ARBA00048390"/>
    </source>
</evidence>
<evidence type="ECO:0000256" key="2">
    <source>
        <dbReference type="ARBA" id="ARBA00005073"/>
    </source>
</evidence>
<evidence type="ECO:0000313" key="16">
    <source>
        <dbReference type="EMBL" id="KAA0693218.1"/>
    </source>
</evidence>